<gene>
    <name evidence="1" type="ORF">O1D97_11700</name>
</gene>
<dbReference type="Gene3D" id="3.30.429.10">
    <property type="entry name" value="Macrophage Migration Inhibitory Factor"/>
    <property type="match status" value="1"/>
</dbReference>
<comment type="caution">
    <text evidence="1">The sequence shown here is derived from an EMBL/GenBank/DDBJ whole genome shotgun (WGS) entry which is preliminary data.</text>
</comment>
<keyword evidence="2" id="KW-1185">Reference proteome</keyword>
<sequence length="114" mass="13119">MPHFVIDCSERILLTHCEEKINQEIHKVAHLTGLFDEKDIKVRVNPFKHYSVANRKEDFIHVFANVMEGRTTTQKAELSKAVVAKLNDLFPSVENIAMNVRGFEKATYCNKSML</sequence>
<dbReference type="CDD" id="cd00580">
    <property type="entry name" value="CHMI"/>
    <property type="match status" value="1"/>
</dbReference>
<accession>A0ABT4JV59</accession>
<dbReference type="PANTHER" id="PTHR37950">
    <property type="entry name" value="4-HYDROXYPHENYLACETATE CATABOLISM PROTEIN"/>
    <property type="match status" value="1"/>
</dbReference>
<evidence type="ECO:0000313" key="2">
    <source>
        <dbReference type="Proteomes" id="UP001149719"/>
    </source>
</evidence>
<evidence type="ECO:0000313" key="1">
    <source>
        <dbReference type="EMBL" id="MCZ2722274.1"/>
    </source>
</evidence>
<dbReference type="RefSeq" id="WP_269125782.1">
    <property type="nucleotide sequence ID" value="NZ_JAPUBN010000017.1"/>
</dbReference>
<dbReference type="InterPro" id="IPR014347">
    <property type="entry name" value="Tautomerase/MIF_sf"/>
</dbReference>
<dbReference type="SUPFAM" id="SSF55331">
    <property type="entry name" value="Tautomerase/MIF"/>
    <property type="match status" value="1"/>
</dbReference>
<dbReference type="EMBL" id="JAPUBN010000017">
    <property type="protein sequence ID" value="MCZ2722274.1"/>
    <property type="molecule type" value="Genomic_DNA"/>
</dbReference>
<organism evidence="1 2">
    <name type="scientific">Marinomonas phaeophyticola</name>
    <dbReference type="NCBI Taxonomy" id="3004091"/>
    <lineage>
        <taxon>Bacteria</taxon>
        <taxon>Pseudomonadati</taxon>
        <taxon>Pseudomonadota</taxon>
        <taxon>Gammaproteobacteria</taxon>
        <taxon>Oceanospirillales</taxon>
        <taxon>Oceanospirillaceae</taxon>
        <taxon>Marinomonas</taxon>
    </lineage>
</organism>
<dbReference type="PANTHER" id="PTHR37950:SF1">
    <property type="entry name" value="4-HYDROXYPHENYLACETATE CATABOLISM PROTEIN"/>
    <property type="match status" value="1"/>
</dbReference>
<dbReference type="Pfam" id="PF02962">
    <property type="entry name" value="CHMI"/>
    <property type="match status" value="1"/>
</dbReference>
<name>A0ABT4JV59_9GAMM</name>
<reference evidence="1" key="1">
    <citation type="submission" date="2022-12" db="EMBL/GenBank/DDBJ databases">
        <title>Marinomonas 15G1-11 sp. nov, isolated from marine algae.</title>
        <authorList>
            <person name="Butt M."/>
            <person name="Choi D.G."/>
            <person name="Kim J.M."/>
            <person name="Lee J.K."/>
            <person name="Baek J.H."/>
            <person name="Jeon C.O."/>
        </authorList>
    </citation>
    <scope>NUCLEOTIDE SEQUENCE</scope>
    <source>
        <strain evidence="1">15G1-11</strain>
    </source>
</reference>
<dbReference type="InterPro" id="IPR004220">
    <property type="entry name" value="5-COMe_2-OHmuconate_Isoase"/>
</dbReference>
<proteinExistence type="predicted"/>
<dbReference type="Proteomes" id="UP001149719">
    <property type="component" value="Unassembled WGS sequence"/>
</dbReference>
<protein>
    <submittedName>
        <fullName evidence="1">5-carboxymethyl-2-hydroxymuconate Delta-isomerase</fullName>
    </submittedName>
</protein>